<dbReference type="CDD" id="cd13403">
    <property type="entry name" value="MLTF-like"/>
    <property type="match status" value="1"/>
</dbReference>
<evidence type="ECO:0000256" key="2">
    <source>
        <dbReference type="ARBA" id="ARBA00007734"/>
    </source>
</evidence>
<dbReference type="InterPro" id="IPR001638">
    <property type="entry name" value="Solute-binding_3/MltF_N"/>
</dbReference>
<evidence type="ECO:0000256" key="3">
    <source>
        <dbReference type="ARBA" id="ARBA00023237"/>
    </source>
</evidence>
<dbReference type="SMART" id="SM00062">
    <property type="entry name" value="PBPb"/>
    <property type="match status" value="1"/>
</dbReference>
<dbReference type="GO" id="GO:0009279">
    <property type="term" value="C:cell outer membrane"/>
    <property type="evidence" value="ECO:0007669"/>
    <property type="project" value="UniProtKB-SubCell"/>
</dbReference>
<dbReference type="InterPro" id="IPR023346">
    <property type="entry name" value="Lysozyme-like_dom_sf"/>
</dbReference>
<dbReference type="PANTHER" id="PTHR37423:SF2">
    <property type="entry name" value="MEMBRANE-BOUND LYTIC MUREIN TRANSGLYCOSYLASE C"/>
    <property type="match status" value="1"/>
</dbReference>
<dbReference type="PANTHER" id="PTHR37423">
    <property type="entry name" value="SOLUBLE LYTIC MUREIN TRANSGLYCOSYLASE-RELATED"/>
    <property type="match status" value="1"/>
</dbReference>
<gene>
    <name evidence="6" type="primary">mltF_6</name>
    <name evidence="6" type="ORF">PS710_05641</name>
</gene>
<keyword evidence="6" id="KW-0456">Lyase</keyword>
<accession>A0A5E7FGV1</accession>
<proteinExistence type="inferred from homology"/>
<evidence type="ECO:0000256" key="4">
    <source>
        <dbReference type="SAM" id="Phobius"/>
    </source>
</evidence>
<dbReference type="RefSeq" id="WP_150767414.1">
    <property type="nucleotide sequence ID" value="NZ_CABVHW010000030.1"/>
</dbReference>
<dbReference type="EC" id="4.2.2.-" evidence="6"/>
<keyword evidence="4" id="KW-1133">Transmembrane helix</keyword>
<organism evidence="6 7">
    <name type="scientific">Pseudomonas fluorescens</name>
    <dbReference type="NCBI Taxonomy" id="294"/>
    <lineage>
        <taxon>Bacteria</taxon>
        <taxon>Pseudomonadati</taxon>
        <taxon>Pseudomonadota</taxon>
        <taxon>Gammaproteobacteria</taxon>
        <taxon>Pseudomonadales</taxon>
        <taxon>Pseudomonadaceae</taxon>
        <taxon>Pseudomonas</taxon>
    </lineage>
</organism>
<evidence type="ECO:0000256" key="1">
    <source>
        <dbReference type="ARBA" id="ARBA00004339"/>
    </source>
</evidence>
<dbReference type="Gene3D" id="3.40.190.10">
    <property type="entry name" value="Periplasmic binding protein-like II"/>
    <property type="match status" value="2"/>
</dbReference>
<dbReference type="SUPFAM" id="SSF53955">
    <property type="entry name" value="Lysozyme-like"/>
    <property type="match status" value="1"/>
</dbReference>
<dbReference type="InterPro" id="IPR008258">
    <property type="entry name" value="Transglycosylase_SLT_dom_1"/>
</dbReference>
<reference evidence="6 7" key="1">
    <citation type="submission" date="2019-09" db="EMBL/GenBank/DDBJ databases">
        <authorList>
            <person name="Chandra G."/>
            <person name="Truman W A."/>
        </authorList>
    </citation>
    <scope>NUCLEOTIDE SEQUENCE [LARGE SCALE GENOMIC DNA]</scope>
    <source>
        <strain evidence="6">PS710</strain>
    </source>
</reference>
<dbReference type="Proteomes" id="UP000381093">
    <property type="component" value="Unassembled WGS sequence"/>
</dbReference>
<dbReference type="Pfam" id="PF01464">
    <property type="entry name" value="SLT"/>
    <property type="match status" value="1"/>
</dbReference>
<name>A0A5E7FGV1_PSEFL</name>
<dbReference type="EMBL" id="CABVHW010000030">
    <property type="protein sequence ID" value="VVO38671.1"/>
    <property type="molecule type" value="Genomic_DNA"/>
</dbReference>
<evidence type="ECO:0000313" key="7">
    <source>
        <dbReference type="Proteomes" id="UP000381093"/>
    </source>
</evidence>
<comment type="similarity">
    <text evidence="2">Belongs to the transglycosylase Slt family.</text>
</comment>
<feature type="domain" description="Solute-binding protein family 3/N-terminal" evidence="5">
    <location>
        <begin position="82"/>
        <end position="326"/>
    </location>
</feature>
<comment type="subcellular location">
    <subcellularLocation>
        <location evidence="1">Cell outer membrane</location>
        <topology evidence="1">Peripheral membrane protein</topology>
    </subcellularLocation>
</comment>
<keyword evidence="4" id="KW-0812">Transmembrane</keyword>
<dbReference type="Gene3D" id="1.10.530.10">
    <property type="match status" value="1"/>
</dbReference>
<evidence type="ECO:0000313" key="6">
    <source>
        <dbReference type="EMBL" id="VVO38671.1"/>
    </source>
</evidence>
<dbReference type="SUPFAM" id="SSF53850">
    <property type="entry name" value="Periplasmic binding protein-like II"/>
    <property type="match status" value="1"/>
</dbReference>
<dbReference type="CDD" id="cd01009">
    <property type="entry name" value="PBP2_YfhD_N"/>
    <property type="match status" value="1"/>
</dbReference>
<dbReference type="Pfam" id="PF00497">
    <property type="entry name" value="SBP_bac_3"/>
    <property type="match status" value="1"/>
</dbReference>
<sequence>MFGARDLPIHPVVRSPAHSALIIRTFAALALALFTGAAYGAAEEKPPPQAPQREQLTLSLDTAMKPWAGDLDGMIDRRIIRVLTVYSKTFYFVDRGAQRGTTYDFFRVFEEDLNKKLAKDNKLKHKALKVRVVFIPVARDELLSALATGKGDIAASNLTVTEERKHLVDFSLPVFRNVSEVVVSGPDSPAVSSVDELAGQVVFVRKSSSYYESLTALNQRFANENKAAVILKEAPEALEDEDLIEMLNAGMIPLIVVDKHKADFWKNVFPTIRVHDDIVVRSGADIAWAMRKGSPQLQAAADDFITRHGQGTTVGNMILAGYFKNDKYVKAAVSESERKKFSALVQYFQRYGDQYDVDWILMAAQGYQESRLDQAAKSKVGAIGVMQVMPATGKELGVGNIAQVEPNINAGIKYMRWMIDQYYGKEPMTNLDKALFAFASYNAGAGRISRLRKEAAIRGLDPNVWFHNVEYIAAEKIGAETVTYVSNIYKYYIAYQLLIEAQAAKEEAAQKLEDQSKAAL</sequence>
<dbReference type="AlphaFoldDB" id="A0A5E7FGV1"/>
<keyword evidence="4" id="KW-0472">Membrane</keyword>
<keyword evidence="3" id="KW-0998">Cell outer membrane</keyword>
<protein>
    <submittedName>
        <fullName evidence="6">Membrane-bound lytic murein transglycosylase F</fullName>
        <ecNumber evidence="6">4.2.2.-</ecNumber>
    </submittedName>
</protein>
<evidence type="ECO:0000259" key="5">
    <source>
        <dbReference type="SMART" id="SM00062"/>
    </source>
</evidence>
<feature type="transmembrane region" description="Helical" evidence="4">
    <location>
        <begin position="21"/>
        <end position="42"/>
    </location>
</feature>
<dbReference type="GO" id="GO:0016829">
    <property type="term" value="F:lyase activity"/>
    <property type="evidence" value="ECO:0007669"/>
    <property type="project" value="UniProtKB-KW"/>
</dbReference>